<evidence type="ECO:0000256" key="5">
    <source>
        <dbReference type="PROSITE-ProRule" id="PRU00284"/>
    </source>
</evidence>
<keyword evidence="10" id="KW-1185">Reference proteome</keyword>
<evidence type="ECO:0000259" key="8">
    <source>
        <dbReference type="PROSITE" id="PS50885"/>
    </source>
</evidence>
<dbReference type="PANTHER" id="PTHR32089:SF112">
    <property type="entry name" value="LYSOZYME-LIKE PROTEIN-RELATED"/>
    <property type="match status" value="1"/>
</dbReference>
<dbReference type="AlphaFoldDB" id="A0A1M7RLA0"/>
<dbReference type="RefSeq" id="WP_073264367.1">
    <property type="nucleotide sequence ID" value="NZ_FRCS01000019.1"/>
</dbReference>
<dbReference type="SMART" id="SM00304">
    <property type="entry name" value="HAMP"/>
    <property type="match status" value="1"/>
</dbReference>
<comment type="similarity">
    <text evidence="4">Belongs to the methyl-accepting chemotaxis (MCP) protein family.</text>
</comment>
<feature type="domain" description="Methyl-accepting transducer" evidence="7">
    <location>
        <begin position="291"/>
        <end position="520"/>
    </location>
</feature>
<keyword evidence="2 6" id="KW-1133">Transmembrane helix</keyword>
<dbReference type="Pfam" id="PF00015">
    <property type="entry name" value="MCPsignal"/>
    <property type="match status" value="1"/>
</dbReference>
<dbReference type="Pfam" id="PF00672">
    <property type="entry name" value="HAMP"/>
    <property type="match status" value="1"/>
</dbReference>
<evidence type="ECO:0000313" key="9">
    <source>
        <dbReference type="EMBL" id="SHN46936.1"/>
    </source>
</evidence>
<dbReference type="PANTHER" id="PTHR32089">
    <property type="entry name" value="METHYL-ACCEPTING CHEMOTAXIS PROTEIN MCPB"/>
    <property type="match status" value="1"/>
</dbReference>
<keyword evidence="3 5" id="KW-0807">Transducer</keyword>
<dbReference type="OrthoDB" id="1115140at2"/>
<dbReference type="Proteomes" id="UP000184440">
    <property type="component" value="Unassembled WGS sequence"/>
</dbReference>
<reference evidence="9 10" key="1">
    <citation type="submission" date="2016-11" db="EMBL/GenBank/DDBJ databases">
        <authorList>
            <person name="Jaros S."/>
            <person name="Januszkiewicz K."/>
            <person name="Wedrychowicz H."/>
        </authorList>
    </citation>
    <scope>NUCLEOTIDE SEQUENCE [LARGE SCALE GENOMIC DNA]</scope>
    <source>
        <strain evidence="9 10">DSM 46144</strain>
    </source>
</reference>
<gene>
    <name evidence="9" type="ORF">SAMN05443668_11932</name>
</gene>
<evidence type="ECO:0000256" key="6">
    <source>
        <dbReference type="SAM" id="Phobius"/>
    </source>
</evidence>
<dbReference type="PROSITE" id="PS50111">
    <property type="entry name" value="CHEMOTAXIS_TRANSDUC_2"/>
    <property type="match status" value="1"/>
</dbReference>
<name>A0A1M7RLA0_9ACTN</name>
<dbReference type="InterPro" id="IPR003660">
    <property type="entry name" value="HAMP_dom"/>
</dbReference>
<feature type="transmembrane region" description="Helical" evidence="6">
    <location>
        <begin position="199"/>
        <end position="218"/>
    </location>
</feature>
<dbReference type="SUPFAM" id="SSF58104">
    <property type="entry name" value="Methyl-accepting chemotaxis protein (MCP) signaling domain"/>
    <property type="match status" value="1"/>
</dbReference>
<organism evidence="9 10">
    <name type="scientific">Cryptosporangium aurantiacum</name>
    <dbReference type="NCBI Taxonomy" id="134849"/>
    <lineage>
        <taxon>Bacteria</taxon>
        <taxon>Bacillati</taxon>
        <taxon>Actinomycetota</taxon>
        <taxon>Actinomycetes</taxon>
        <taxon>Cryptosporangiales</taxon>
        <taxon>Cryptosporangiaceae</taxon>
        <taxon>Cryptosporangium</taxon>
    </lineage>
</organism>
<accession>A0A1M7RLA0</accession>
<dbReference type="Gene3D" id="1.10.287.950">
    <property type="entry name" value="Methyl-accepting chemotaxis protein"/>
    <property type="match status" value="1"/>
</dbReference>
<dbReference type="PROSITE" id="PS50885">
    <property type="entry name" value="HAMP"/>
    <property type="match status" value="1"/>
</dbReference>
<dbReference type="InterPro" id="IPR004089">
    <property type="entry name" value="MCPsignal_dom"/>
</dbReference>
<protein>
    <submittedName>
        <fullName evidence="9">Methyl-accepting chemotaxis protein</fullName>
    </submittedName>
</protein>
<evidence type="ECO:0000256" key="2">
    <source>
        <dbReference type="ARBA" id="ARBA00022989"/>
    </source>
</evidence>
<dbReference type="EMBL" id="FRCS01000019">
    <property type="protein sequence ID" value="SHN46936.1"/>
    <property type="molecule type" value="Genomic_DNA"/>
</dbReference>
<dbReference type="GO" id="GO:0016020">
    <property type="term" value="C:membrane"/>
    <property type="evidence" value="ECO:0007669"/>
    <property type="project" value="InterPro"/>
</dbReference>
<evidence type="ECO:0000256" key="1">
    <source>
        <dbReference type="ARBA" id="ARBA00022692"/>
    </source>
</evidence>
<dbReference type="STRING" id="134849.SAMN05443668_11932"/>
<evidence type="ECO:0000256" key="4">
    <source>
        <dbReference type="ARBA" id="ARBA00029447"/>
    </source>
</evidence>
<evidence type="ECO:0000256" key="3">
    <source>
        <dbReference type="ARBA" id="ARBA00023224"/>
    </source>
</evidence>
<dbReference type="GO" id="GO:0007165">
    <property type="term" value="P:signal transduction"/>
    <property type="evidence" value="ECO:0007669"/>
    <property type="project" value="UniProtKB-KW"/>
</dbReference>
<keyword evidence="1 6" id="KW-0812">Transmembrane</keyword>
<evidence type="ECO:0000313" key="10">
    <source>
        <dbReference type="Proteomes" id="UP000184440"/>
    </source>
</evidence>
<dbReference type="CDD" id="cd06225">
    <property type="entry name" value="HAMP"/>
    <property type="match status" value="1"/>
</dbReference>
<dbReference type="SMART" id="SM00283">
    <property type="entry name" value="MA"/>
    <property type="match status" value="1"/>
</dbReference>
<sequence length="535" mass="54979">MSGLLRKLRIGTRLSVAFVVVVVILSTAVVGAVLGINAQQSSASRARTLENVVRVSESIKFYDADVSGWQVAYAWDTRRIGPAQAVAASSGNRAGFLAAREKLEAVLDSMPTGDLTSAERELFDGIRAAWVEYFEQDDKAVAAYAAGSLAAGDAIVLGPGYEIYFQLVEDVDKMVSSLNSRLESEQADANSAARAVKTAVLTALVVAIILAALLAFVVTRSITRPLDRTVETLRRVAAGDLTATPEPNGADEVTTADRALAEAVDNTRAAVTALSHGAATLTGLAGGLSTTAQTLTASNHETAAQAGRVSSAAEHVSTNVQTVAAGSEEMGQSIQEIAHNAAEAARVAAHAVTTAESTTSIVSRLGDSSTEIASVVRAITSIAEQTNLLALNATIEAARAGESGKGFAVVANEVKELSQETAKATEDIVGQVDAIQGDTNAAVVAIAEISDIIGQISAFQNTIAAAVEEQTATTAEMARNVSGAAEGSGEIAANVSGVAQASERTAAELAEVTAAASSLDAAARELRSVVEKFRV</sequence>
<evidence type="ECO:0000259" key="7">
    <source>
        <dbReference type="PROSITE" id="PS50111"/>
    </source>
</evidence>
<proteinExistence type="inferred from homology"/>
<feature type="domain" description="HAMP" evidence="8">
    <location>
        <begin position="220"/>
        <end position="272"/>
    </location>
</feature>
<keyword evidence="6" id="KW-0472">Membrane</keyword>